<dbReference type="Proteomes" id="UP000499080">
    <property type="component" value="Unassembled WGS sequence"/>
</dbReference>
<evidence type="ECO:0000313" key="1">
    <source>
        <dbReference type="EMBL" id="GBN16101.1"/>
    </source>
</evidence>
<organism evidence="1 2">
    <name type="scientific">Araneus ventricosus</name>
    <name type="common">Orbweaver spider</name>
    <name type="synonym">Epeira ventricosa</name>
    <dbReference type="NCBI Taxonomy" id="182803"/>
    <lineage>
        <taxon>Eukaryota</taxon>
        <taxon>Metazoa</taxon>
        <taxon>Ecdysozoa</taxon>
        <taxon>Arthropoda</taxon>
        <taxon>Chelicerata</taxon>
        <taxon>Arachnida</taxon>
        <taxon>Araneae</taxon>
        <taxon>Araneomorphae</taxon>
        <taxon>Entelegynae</taxon>
        <taxon>Araneoidea</taxon>
        <taxon>Araneidae</taxon>
        <taxon>Araneus</taxon>
    </lineage>
</organism>
<evidence type="ECO:0000313" key="2">
    <source>
        <dbReference type="Proteomes" id="UP000499080"/>
    </source>
</evidence>
<reference evidence="1 2" key="1">
    <citation type="journal article" date="2019" name="Sci. Rep.">
        <title>Orb-weaving spider Araneus ventricosus genome elucidates the spidroin gene catalogue.</title>
        <authorList>
            <person name="Kono N."/>
            <person name="Nakamura H."/>
            <person name="Ohtoshi R."/>
            <person name="Moran D.A.P."/>
            <person name="Shinohara A."/>
            <person name="Yoshida Y."/>
            <person name="Fujiwara M."/>
            <person name="Mori M."/>
            <person name="Tomita M."/>
            <person name="Arakawa K."/>
        </authorList>
    </citation>
    <scope>NUCLEOTIDE SEQUENCE [LARGE SCALE GENOMIC DNA]</scope>
</reference>
<dbReference type="AlphaFoldDB" id="A0A4Y2LMT5"/>
<gene>
    <name evidence="1" type="ORF">AVEN_44769_1</name>
</gene>
<proteinExistence type="predicted"/>
<dbReference type="EMBL" id="BGPR01006103">
    <property type="protein sequence ID" value="GBN16101.1"/>
    <property type="molecule type" value="Genomic_DNA"/>
</dbReference>
<accession>A0A4Y2LMT5</accession>
<protein>
    <submittedName>
        <fullName evidence="1">Uncharacterized protein</fullName>
    </submittedName>
</protein>
<sequence length="98" mass="10800">MNILKLLGPGRSWSRHLRSPSQRYRLFANRSIRGDDSGHLVHSPVNGGRKRSELILNHIVLKTGTHVCVGLLMNIVKVSSPGGTRTAILDSPSLFIFS</sequence>
<comment type="caution">
    <text evidence="1">The sequence shown here is derived from an EMBL/GenBank/DDBJ whole genome shotgun (WGS) entry which is preliminary data.</text>
</comment>
<keyword evidence="2" id="KW-1185">Reference proteome</keyword>
<name>A0A4Y2LMT5_ARAVE</name>